<proteinExistence type="predicted"/>
<sequence>MEKGQVVETSGFSAVFPPGVFVGRVRERRNSTDGQSYRIDITLGTNFANLRDVSVVSTPYKAEIDTLQHQLLNAESLLDN</sequence>
<dbReference type="Pfam" id="PF04085">
    <property type="entry name" value="MreC"/>
    <property type="match status" value="1"/>
</dbReference>
<organism evidence="2">
    <name type="scientific">gut metagenome</name>
    <dbReference type="NCBI Taxonomy" id="749906"/>
    <lineage>
        <taxon>unclassified sequences</taxon>
        <taxon>metagenomes</taxon>
        <taxon>organismal metagenomes</taxon>
    </lineage>
</organism>
<evidence type="ECO:0000313" key="2">
    <source>
        <dbReference type="EMBL" id="EJW94138.1"/>
    </source>
</evidence>
<comment type="caution">
    <text evidence="2">The sequence shown here is derived from an EMBL/GenBank/DDBJ whole genome shotgun (WGS) entry which is preliminary data.</text>
</comment>
<gene>
    <name evidence="2" type="ORF">EVA_17751</name>
</gene>
<dbReference type="EMBL" id="AMCI01006553">
    <property type="protein sequence ID" value="EJW94138.1"/>
    <property type="molecule type" value="Genomic_DNA"/>
</dbReference>
<accession>J9FI84</accession>
<name>J9FI84_9ZZZZ</name>
<dbReference type="InterPro" id="IPR055342">
    <property type="entry name" value="MreC_beta-barrel_core"/>
</dbReference>
<reference evidence="2" key="1">
    <citation type="journal article" date="2012" name="PLoS ONE">
        <title>Gene sets for utilization of primary and secondary nutrition supplies in the distal gut of endangered iberian lynx.</title>
        <authorList>
            <person name="Alcaide M."/>
            <person name="Messina E."/>
            <person name="Richter M."/>
            <person name="Bargiela R."/>
            <person name="Peplies J."/>
            <person name="Huws S.A."/>
            <person name="Newbold C.J."/>
            <person name="Golyshin P.N."/>
            <person name="Simon M.A."/>
            <person name="Lopez G."/>
            <person name="Yakimov M.M."/>
            <person name="Ferrer M."/>
        </authorList>
    </citation>
    <scope>NUCLEOTIDE SEQUENCE</scope>
</reference>
<dbReference type="InterPro" id="IPR042175">
    <property type="entry name" value="Cell/Rod_MreC_2"/>
</dbReference>
<evidence type="ECO:0000259" key="1">
    <source>
        <dbReference type="Pfam" id="PF04085"/>
    </source>
</evidence>
<feature type="domain" description="Rod shape-determining protein MreC beta-barrel core" evidence="1">
    <location>
        <begin position="2"/>
        <end position="56"/>
    </location>
</feature>
<dbReference type="Gene3D" id="2.40.10.350">
    <property type="entry name" value="Rod shape-determining protein MreC, domain 2"/>
    <property type="match status" value="1"/>
</dbReference>
<protein>
    <submittedName>
        <fullName evidence="2">Rod shape-determining protein MreC</fullName>
    </submittedName>
</protein>
<dbReference type="AlphaFoldDB" id="J9FI84"/>
<dbReference type="Gene3D" id="2.40.10.340">
    <property type="entry name" value="Rod shape-determining protein MreC, domain 1"/>
    <property type="match status" value="1"/>
</dbReference>
<dbReference type="InterPro" id="IPR042177">
    <property type="entry name" value="Cell/Rod_1"/>
</dbReference>